<keyword evidence="3" id="KW-1003">Cell membrane</keyword>
<dbReference type="FunCoup" id="A0A1Y5TPM7">
    <property type="interactions" value="112"/>
</dbReference>
<dbReference type="EMBL" id="FWFR01000003">
    <property type="protein sequence ID" value="SLN69161.1"/>
    <property type="molecule type" value="Genomic_DNA"/>
</dbReference>
<feature type="transmembrane region" description="Helical" evidence="7">
    <location>
        <begin position="37"/>
        <end position="56"/>
    </location>
</feature>
<evidence type="ECO:0000256" key="7">
    <source>
        <dbReference type="SAM" id="Phobius"/>
    </source>
</evidence>
<sequence>MARGAFWMIAMNWSMRLIGLVNTMILARLLVPEDFGIIAMSMVVVGFLHVFSEANVDLLLLRKADVSEADYNSAWTLRIMTGIVVMVLLMAVAPLFADYANDPRVTVVIQILALRSGLLGFENIGVVRFRKELNFRREFLYQFYRRIIYFVVGLIFVLALRNYYALAVAPPLAAVIAVIISYRMSPFRPKLDFSRVGQAWNFSRWLILLEVARFVANRTDNAVLSRTQDATALGNYFVAVEIATMPTRELVMPLTRALFPTFSKVAHDPEQLRTAFLQVMSFVSTFCIAAGLGMALVADHLVPVMLGSKWSAAIPFFFWFAIYGVATGIIQSITPFFVVIGRERTVALLDVAYIAVLVPTLIYLGNTQAIVAVAIGRVVCRYLYLIFVLAMMRRFGGVPVAAIVGTIWRPALAGLAMAATLNWLPPIVAPDLAAQTGMSIAFTGHLLSLVEQFLVGAFVYLGTVCLLWVLAGRPAGAESVVLGLVGRRLAARRSS</sequence>
<keyword evidence="4 7" id="KW-0812">Transmembrane</keyword>
<dbReference type="GO" id="GO:0005886">
    <property type="term" value="C:plasma membrane"/>
    <property type="evidence" value="ECO:0007669"/>
    <property type="project" value="UniProtKB-SubCell"/>
</dbReference>
<comment type="subcellular location">
    <subcellularLocation>
        <location evidence="1">Cell membrane</location>
        <topology evidence="1">Multi-pass membrane protein</topology>
    </subcellularLocation>
</comment>
<evidence type="ECO:0000256" key="6">
    <source>
        <dbReference type="ARBA" id="ARBA00023136"/>
    </source>
</evidence>
<evidence type="ECO:0000256" key="1">
    <source>
        <dbReference type="ARBA" id="ARBA00004651"/>
    </source>
</evidence>
<feature type="transmembrane region" description="Helical" evidence="7">
    <location>
        <begin position="163"/>
        <end position="182"/>
    </location>
</feature>
<dbReference type="InParanoid" id="A0A1Y5TPM7"/>
<evidence type="ECO:0000256" key="3">
    <source>
        <dbReference type="ARBA" id="ARBA00022475"/>
    </source>
</evidence>
<reference evidence="8 9" key="1">
    <citation type="submission" date="2017-03" db="EMBL/GenBank/DDBJ databases">
        <authorList>
            <person name="Afonso C.L."/>
            <person name="Miller P.J."/>
            <person name="Scott M.A."/>
            <person name="Spackman E."/>
            <person name="Goraichik I."/>
            <person name="Dimitrov K.M."/>
            <person name="Suarez D.L."/>
            <person name="Swayne D.E."/>
        </authorList>
    </citation>
    <scope>NUCLEOTIDE SEQUENCE [LARGE SCALE GENOMIC DNA]</scope>
    <source>
        <strain evidence="8 9">CECT 7691</strain>
    </source>
</reference>
<dbReference type="PANTHER" id="PTHR30250:SF10">
    <property type="entry name" value="LIPOPOLYSACCHARIDE BIOSYNTHESIS PROTEIN WZXC"/>
    <property type="match status" value="1"/>
</dbReference>
<feature type="transmembrane region" description="Helical" evidence="7">
    <location>
        <begin position="12"/>
        <end position="31"/>
    </location>
</feature>
<protein>
    <submittedName>
        <fullName evidence="8">Lipopolysaccharide biosynthesis protein WzxC</fullName>
    </submittedName>
</protein>
<feature type="transmembrane region" description="Helical" evidence="7">
    <location>
        <begin position="77"/>
        <end position="96"/>
    </location>
</feature>
<dbReference type="CDD" id="cd13127">
    <property type="entry name" value="MATE_tuaB_like"/>
    <property type="match status" value="1"/>
</dbReference>
<feature type="transmembrane region" description="Helical" evidence="7">
    <location>
        <begin position="275"/>
        <end position="296"/>
    </location>
</feature>
<feature type="transmembrane region" description="Helical" evidence="7">
    <location>
        <begin position="139"/>
        <end position="157"/>
    </location>
</feature>
<keyword evidence="5 7" id="KW-1133">Transmembrane helix</keyword>
<proteinExistence type="inferred from homology"/>
<keyword evidence="6 7" id="KW-0472">Membrane</keyword>
<dbReference type="Pfam" id="PF13440">
    <property type="entry name" value="Polysacc_synt_3"/>
    <property type="match status" value="1"/>
</dbReference>
<gene>
    <name evidence="8" type="primary">wzxC</name>
    <name evidence="8" type="ORF">OCH7691_03162</name>
</gene>
<evidence type="ECO:0000256" key="5">
    <source>
        <dbReference type="ARBA" id="ARBA00022989"/>
    </source>
</evidence>
<evidence type="ECO:0000313" key="8">
    <source>
        <dbReference type="EMBL" id="SLN69161.1"/>
    </source>
</evidence>
<name>A0A1Y5TPM7_9PROT</name>
<dbReference type="Proteomes" id="UP000193200">
    <property type="component" value="Unassembled WGS sequence"/>
</dbReference>
<organism evidence="8 9">
    <name type="scientific">Oceanibacterium hippocampi</name>
    <dbReference type="NCBI Taxonomy" id="745714"/>
    <lineage>
        <taxon>Bacteria</taxon>
        <taxon>Pseudomonadati</taxon>
        <taxon>Pseudomonadota</taxon>
        <taxon>Alphaproteobacteria</taxon>
        <taxon>Sneathiellales</taxon>
        <taxon>Sneathiellaceae</taxon>
        <taxon>Oceanibacterium</taxon>
    </lineage>
</organism>
<feature type="transmembrane region" description="Helical" evidence="7">
    <location>
        <begin position="346"/>
        <end position="364"/>
    </location>
</feature>
<feature type="transmembrane region" description="Helical" evidence="7">
    <location>
        <begin position="316"/>
        <end position="339"/>
    </location>
</feature>
<dbReference type="InterPro" id="IPR050833">
    <property type="entry name" value="Poly_Biosynth_Transport"/>
</dbReference>
<evidence type="ECO:0000256" key="4">
    <source>
        <dbReference type="ARBA" id="ARBA00022692"/>
    </source>
</evidence>
<dbReference type="PANTHER" id="PTHR30250">
    <property type="entry name" value="PST FAMILY PREDICTED COLANIC ACID TRANSPORTER"/>
    <property type="match status" value="1"/>
</dbReference>
<feature type="transmembrane region" description="Helical" evidence="7">
    <location>
        <begin position="453"/>
        <end position="471"/>
    </location>
</feature>
<comment type="similarity">
    <text evidence="2">Belongs to the polysaccharide synthase family.</text>
</comment>
<evidence type="ECO:0000256" key="2">
    <source>
        <dbReference type="ARBA" id="ARBA00007430"/>
    </source>
</evidence>
<dbReference type="AlphaFoldDB" id="A0A1Y5TPM7"/>
<feature type="transmembrane region" description="Helical" evidence="7">
    <location>
        <begin position="108"/>
        <end position="127"/>
    </location>
</feature>
<feature type="transmembrane region" description="Helical" evidence="7">
    <location>
        <begin position="370"/>
        <end position="391"/>
    </location>
</feature>
<evidence type="ECO:0000313" key="9">
    <source>
        <dbReference type="Proteomes" id="UP000193200"/>
    </source>
</evidence>
<accession>A0A1Y5TPM7</accession>
<keyword evidence="9" id="KW-1185">Reference proteome</keyword>